<protein>
    <submittedName>
        <fullName evidence="2">Uncharacterized protein</fullName>
    </submittedName>
</protein>
<dbReference type="AlphaFoldDB" id="G9N389"/>
<proteinExistence type="predicted"/>
<evidence type="ECO:0000313" key="2">
    <source>
        <dbReference type="EMBL" id="EHK18773.1"/>
    </source>
</evidence>
<feature type="compositionally biased region" description="Basic residues" evidence="1">
    <location>
        <begin position="83"/>
        <end position="94"/>
    </location>
</feature>
<reference evidence="2 3" key="1">
    <citation type="journal article" date="2011" name="Genome Biol.">
        <title>Comparative genome sequence analysis underscores mycoparasitism as the ancestral life style of Trichoderma.</title>
        <authorList>
            <person name="Kubicek C.P."/>
            <person name="Herrera-Estrella A."/>
            <person name="Seidl-Seiboth V."/>
            <person name="Martinez D.A."/>
            <person name="Druzhinina I.S."/>
            <person name="Thon M."/>
            <person name="Zeilinger S."/>
            <person name="Casas-Flores S."/>
            <person name="Horwitz B.A."/>
            <person name="Mukherjee P.K."/>
            <person name="Mukherjee M."/>
            <person name="Kredics L."/>
            <person name="Alcaraz L.D."/>
            <person name="Aerts A."/>
            <person name="Antal Z."/>
            <person name="Atanasova L."/>
            <person name="Cervantes-Badillo M.G."/>
            <person name="Challacombe J."/>
            <person name="Chertkov O."/>
            <person name="McCluskey K."/>
            <person name="Coulpier F."/>
            <person name="Deshpande N."/>
            <person name="von Doehren H."/>
            <person name="Ebbole D.J."/>
            <person name="Esquivel-Naranjo E.U."/>
            <person name="Fekete E."/>
            <person name="Flipphi M."/>
            <person name="Glaser F."/>
            <person name="Gomez-Rodriguez E.Y."/>
            <person name="Gruber S."/>
            <person name="Han C."/>
            <person name="Henrissat B."/>
            <person name="Hermosa R."/>
            <person name="Hernandez-Onate M."/>
            <person name="Karaffa L."/>
            <person name="Kosti I."/>
            <person name="Le Crom S."/>
            <person name="Lindquist E."/>
            <person name="Lucas S."/>
            <person name="Luebeck M."/>
            <person name="Luebeck P.S."/>
            <person name="Margeot A."/>
            <person name="Metz B."/>
            <person name="Misra M."/>
            <person name="Nevalainen H."/>
            <person name="Omann M."/>
            <person name="Packer N."/>
            <person name="Perrone G."/>
            <person name="Uresti-Rivera E.E."/>
            <person name="Salamov A."/>
            <person name="Schmoll M."/>
            <person name="Seiboth B."/>
            <person name="Shapiro H."/>
            <person name="Sukno S."/>
            <person name="Tamayo-Ramos J.A."/>
            <person name="Tisch D."/>
            <person name="Wiest A."/>
            <person name="Wilkinson H.H."/>
            <person name="Zhang M."/>
            <person name="Coutinho P.M."/>
            <person name="Kenerley C.M."/>
            <person name="Monte E."/>
            <person name="Baker S.E."/>
            <person name="Grigoriev I.V."/>
        </authorList>
    </citation>
    <scope>NUCLEOTIDE SEQUENCE [LARGE SCALE GENOMIC DNA]</scope>
    <source>
        <strain evidence="3">Gv29-8 / FGSC 10586</strain>
    </source>
</reference>
<evidence type="ECO:0000313" key="3">
    <source>
        <dbReference type="Proteomes" id="UP000007115"/>
    </source>
</evidence>
<gene>
    <name evidence="2" type="ORF">TRIVIDRAFT_225330</name>
</gene>
<evidence type="ECO:0000256" key="1">
    <source>
        <dbReference type="SAM" id="MobiDB-lite"/>
    </source>
</evidence>
<dbReference type="Proteomes" id="UP000007115">
    <property type="component" value="Unassembled WGS sequence"/>
</dbReference>
<comment type="caution">
    <text evidence="2">The sequence shown here is derived from an EMBL/GenBank/DDBJ whole genome shotgun (WGS) entry which is preliminary data.</text>
</comment>
<accession>G9N389</accession>
<name>G9N389_HYPVG</name>
<dbReference type="OrthoDB" id="10641438at2759"/>
<feature type="region of interest" description="Disordered" evidence="1">
    <location>
        <begin position="1"/>
        <end position="129"/>
    </location>
</feature>
<dbReference type="GeneID" id="25791947"/>
<sequence>MALDMDLVQPFTVPDDSTCDPIEPAIPPTDPSPAEASASLDNTTSSRRLRPRRAKTPAAPNTIAPSQATGPRRPSARSTTSKKPSRASSKKKAVRREAALVATQAQQQPVTDTPAAAVDSTPQEEADSK</sequence>
<dbReference type="InParanoid" id="G9N389"/>
<dbReference type="EMBL" id="ABDF02000085">
    <property type="protein sequence ID" value="EHK18773.1"/>
    <property type="molecule type" value="Genomic_DNA"/>
</dbReference>
<dbReference type="VEuPathDB" id="FungiDB:TRIVIDRAFT_225330"/>
<organism evidence="2 3">
    <name type="scientific">Hypocrea virens (strain Gv29-8 / FGSC 10586)</name>
    <name type="common">Gliocladium virens</name>
    <name type="synonym">Trichoderma virens</name>
    <dbReference type="NCBI Taxonomy" id="413071"/>
    <lineage>
        <taxon>Eukaryota</taxon>
        <taxon>Fungi</taxon>
        <taxon>Dikarya</taxon>
        <taxon>Ascomycota</taxon>
        <taxon>Pezizomycotina</taxon>
        <taxon>Sordariomycetes</taxon>
        <taxon>Hypocreomycetidae</taxon>
        <taxon>Hypocreales</taxon>
        <taxon>Hypocreaceae</taxon>
        <taxon>Trichoderma</taxon>
    </lineage>
</organism>
<keyword evidence="3" id="KW-1185">Reference proteome</keyword>
<dbReference type="HOGENOM" id="CLU_1949118_0_0_1"/>
<dbReference type="RefSeq" id="XP_013952973.1">
    <property type="nucleotide sequence ID" value="XM_014097498.1"/>
</dbReference>